<feature type="region of interest" description="Disordered" evidence="1">
    <location>
        <begin position="1"/>
        <end position="54"/>
    </location>
</feature>
<dbReference type="HOGENOM" id="CLU_3050210_0_0_1"/>
<keyword evidence="3" id="KW-1185">Reference proteome</keyword>
<dbReference type="Proteomes" id="UP000008782">
    <property type="component" value="Unassembled WGS sequence"/>
</dbReference>
<protein>
    <submittedName>
        <fullName evidence="2">Uncharacterized protein</fullName>
    </submittedName>
</protein>
<sequence>MFGEELEARAMMAQRPPTHTHTSPGQNPGRVPPNPASYPAKNRGANASEANGSV</sequence>
<name>E3QQT7_COLGM</name>
<evidence type="ECO:0000313" key="2">
    <source>
        <dbReference type="EMBL" id="EFQ33225.1"/>
    </source>
</evidence>
<proteinExistence type="predicted"/>
<dbReference type="EMBL" id="GG697368">
    <property type="protein sequence ID" value="EFQ33225.1"/>
    <property type="molecule type" value="Genomic_DNA"/>
</dbReference>
<accession>E3QQT7</accession>
<dbReference type="AlphaFoldDB" id="E3QQT7"/>
<gene>
    <name evidence="2" type="ORF">GLRG_08369</name>
</gene>
<feature type="compositionally biased region" description="Polar residues" evidence="1">
    <location>
        <begin position="17"/>
        <end position="26"/>
    </location>
</feature>
<dbReference type="GeneID" id="24413734"/>
<reference evidence="3" key="1">
    <citation type="journal article" date="2012" name="Nat. Genet.">
        <title>Lifestyle transitions in plant pathogenic Colletotrichum fungi deciphered by genome and transcriptome analyses.</title>
        <authorList>
            <person name="O'Connell R.J."/>
            <person name="Thon M.R."/>
            <person name="Hacquard S."/>
            <person name="Amyotte S.G."/>
            <person name="Kleemann J."/>
            <person name="Torres M.F."/>
            <person name="Damm U."/>
            <person name="Buiate E.A."/>
            <person name="Epstein L."/>
            <person name="Alkan N."/>
            <person name="Altmueller J."/>
            <person name="Alvarado-Balderrama L."/>
            <person name="Bauser C.A."/>
            <person name="Becker C."/>
            <person name="Birren B.W."/>
            <person name="Chen Z."/>
            <person name="Choi J."/>
            <person name="Crouch J.A."/>
            <person name="Duvick J.P."/>
            <person name="Farman M.A."/>
            <person name="Gan P."/>
            <person name="Heiman D."/>
            <person name="Henrissat B."/>
            <person name="Howard R.J."/>
            <person name="Kabbage M."/>
            <person name="Koch C."/>
            <person name="Kracher B."/>
            <person name="Kubo Y."/>
            <person name="Law A.D."/>
            <person name="Lebrun M.-H."/>
            <person name="Lee Y.-H."/>
            <person name="Miyara I."/>
            <person name="Moore N."/>
            <person name="Neumann U."/>
            <person name="Nordstroem K."/>
            <person name="Panaccione D.G."/>
            <person name="Panstruga R."/>
            <person name="Place M."/>
            <person name="Proctor R.H."/>
            <person name="Prusky D."/>
            <person name="Rech G."/>
            <person name="Reinhardt R."/>
            <person name="Rollins J.A."/>
            <person name="Rounsley S."/>
            <person name="Schardl C.L."/>
            <person name="Schwartz D.C."/>
            <person name="Shenoy N."/>
            <person name="Shirasu K."/>
            <person name="Sikhakolli U.R."/>
            <person name="Stueber K."/>
            <person name="Sukno S.A."/>
            <person name="Sweigard J.A."/>
            <person name="Takano Y."/>
            <person name="Takahara H."/>
            <person name="Trail F."/>
            <person name="van der Does H.C."/>
            <person name="Voll L.M."/>
            <person name="Will I."/>
            <person name="Young S."/>
            <person name="Zeng Q."/>
            <person name="Zhang J."/>
            <person name="Zhou S."/>
            <person name="Dickman M.B."/>
            <person name="Schulze-Lefert P."/>
            <person name="Ver Loren van Themaat E."/>
            <person name="Ma L.-J."/>
            <person name="Vaillancourt L.J."/>
        </authorList>
    </citation>
    <scope>NUCLEOTIDE SEQUENCE [LARGE SCALE GENOMIC DNA]</scope>
    <source>
        <strain evidence="3">M1.001 / M2 / FGSC 10212</strain>
    </source>
</reference>
<evidence type="ECO:0000256" key="1">
    <source>
        <dbReference type="SAM" id="MobiDB-lite"/>
    </source>
</evidence>
<evidence type="ECO:0000313" key="3">
    <source>
        <dbReference type="Proteomes" id="UP000008782"/>
    </source>
</evidence>
<dbReference type="VEuPathDB" id="FungiDB:GLRG_08369"/>
<dbReference type="RefSeq" id="XP_008097245.1">
    <property type="nucleotide sequence ID" value="XM_008099054.1"/>
</dbReference>
<organism evidence="3">
    <name type="scientific">Colletotrichum graminicola (strain M1.001 / M2 / FGSC 10212)</name>
    <name type="common">Maize anthracnose fungus</name>
    <name type="synonym">Glomerella graminicola</name>
    <dbReference type="NCBI Taxonomy" id="645133"/>
    <lineage>
        <taxon>Eukaryota</taxon>
        <taxon>Fungi</taxon>
        <taxon>Dikarya</taxon>
        <taxon>Ascomycota</taxon>
        <taxon>Pezizomycotina</taxon>
        <taxon>Sordariomycetes</taxon>
        <taxon>Hypocreomycetidae</taxon>
        <taxon>Glomerellales</taxon>
        <taxon>Glomerellaceae</taxon>
        <taxon>Colletotrichum</taxon>
        <taxon>Colletotrichum graminicola species complex</taxon>
    </lineage>
</organism>